<sequence>MIEYVQSEVERKFDKNVSIDSVIEGEMLLAKAGKTFGN</sequence>
<accession>A0A1L8TC71</accession>
<evidence type="ECO:0000313" key="1">
    <source>
        <dbReference type="EMBL" id="OJG41793.1"/>
    </source>
</evidence>
<protein>
    <submittedName>
        <fullName evidence="1">Uncharacterized protein</fullName>
    </submittedName>
</protein>
<keyword evidence="2" id="KW-1185">Reference proteome</keyword>
<organism evidence="1 2">
    <name type="scientific">Enterococcus hermanniensis</name>
    <dbReference type="NCBI Taxonomy" id="249189"/>
    <lineage>
        <taxon>Bacteria</taxon>
        <taxon>Bacillati</taxon>
        <taxon>Bacillota</taxon>
        <taxon>Bacilli</taxon>
        <taxon>Lactobacillales</taxon>
        <taxon>Enterococcaceae</taxon>
        <taxon>Enterococcus</taxon>
    </lineage>
</organism>
<gene>
    <name evidence="1" type="ORF">RV04_GL001164</name>
</gene>
<dbReference type="Proteomes" id="UP000182077">
    <property type="component" value="Unassembled WGS sequence"/>
</dbReference>
<evidence type="ECO:0000313" key="2">
    <source>
        <dbReference type="Proteomes" id="UP000182077"/>
    </source>
</evidence>
<proteinExistence type="predicted"/>
<reference evidence="1 2" key="1">
    <citation type="submission" date="2014-12" db="EMBL/GenBank/DDBJ databases">
        <title>Draft genome sequences of 29 type strains of Enterococci.</title>
        <authorList>
            <person name="Zhong Z."/>
            <person name="Sun Z."/>
            <person name="Liu W."/>
            <person name="Zhang W."/>
            <person name="Zhang H."/>
        </authorList>
    </citation>
    <scope>NUCLEOTIDE SEQUENCE [LARGE SCALE GENOMIC DNA]</scope>
    <source>
        <strain evidence="1 2">DSM 17122</strain>
    </source>
</reference>
<dbReference type="STRING" id="249189.RV04_GL001164"/>
<dbReference type="EMBL" id="JXKQ01000021">
    <property type="protein sequence ID" value="OJG41793.1"/>
    <property type="molecule type" value="Genomic_DNA"/>
</dbReference>
<comment type="caution">
    <text evidence="1">The sequence shown here is derived from an EMBL/GenBank/DDBJ whole genome shotgun (WGS) entry which is preliminary data.</text>
</comment>
<dbReference type="AlphaFoldDB" id="A0A1L8TC71"/>
<name>A0A1L8TC71_9ENTE</name>